<accession>A0ABR9M9M4</accession>
<protein>
    <submittedName>
        <fullName evidence="1">Steroid delta-isomerase-like uncharacterized protein</fullName>
    </submittedName>
</protein>
<reference evidence="1 2" key="1">
    <citation type="submission" date="2020-10" db="EMBL/GenBank/DDBJ databases">
        <title>Sequencing the genomes of 1000 actinobacteria strains.</title>
        <authorList>
            <person name="Klenk H.-P."/>
        </authorList>
    </citation>
    <scope>NUCLEOTIDE SEQUENCE [LARGE SCALE GENOMIC DNA]</scope>
    <source>
        <strain evidence="1 2">DSM 43173</strain>
    </source>
</reference>
<gene>
    <name evidence="1" type="ORF">H4W80_007578</name>
</gene>
<proteinExistence type="predicted"/>
<dbReference type="EMBL" id="JADBEK010000001">
    <property type="protein sequence ID" value="MBE1589320.1"/>
    <property type="molecule type" value="Genomic_DNA"/>
</dbReference>
<dbReference type="Gene3D" id="3.10.450.50">
    <property type="match status" value="1"/>
</dbReference>
<dbReference type="InterPro" id="IPR032710">
    <property type="entry name" value="NTF2-like_dom_sf"/>
</dbReference>
<keyword evidence="2" id="KW-1185">Reference proteome</keyword>
<dbReference type="Pfam" id="PF07366">
    <property type="entry name" value="SnoaL"/>
    <property type="match status" value="1"/>
</dbReference>
<dbReference type="SUPFAM" id="SSF54427">
    <property type="entry name" value="NTF2-like"/>
    <property type="match status" value="1"/>
</dbReference>
<comment type="caution">
    <text evidence="1">The sequence shown here is derived from an EMBL/GenBank/DDBJ whole genome shotgun (WGS) entry which is preliminary data.</text>
</comment>
<name>A0ABR9M9M4_9ACTN</name>
<dbReference type="PANTHER" id="PTHR38436:SF1">
    <property type="entry name" value="ESTER CYCLASE"/>
    <property type="match status" value="1"/>
</dbReference>
<organism evidence="1 2">
    <name type="scientific">Nonomuraea angiospora</name>
    <dbReference type="NCBI Taxonomy" id="46172"/>
    <lineage>
        <taxon>Bacteria</taxon>
        <taxon>Bacillati</taxon>
        <taxon>Actinomycetota</taxon>
        <taxon>Actinomycetes</taxon>
        <taxon>Streptosporangiales</taxon>
        <taxon>Streptosporangiaceae</taxon>
        <taxon>Nonomuraea</taxon>
    </lineage>
</organism>
<sequence>MGADATETNMALMRRAYEMLESHDLERCAELLTENFVAHVPGVAGPLHGREIWARGAETMRDAFPDMRIDVQHMFGADDKVAVIVHFKGTHQGSFNGVEATRRPVSFRSVEIYRIEAGKIAEEWVAPDIMGLMAQIRPAEADRAGPGQWGDSLQR</sequence>
<evidence type="ECO:0000313" key="1">
    <source>
        <dbReference type="EMBL" id="MBE1589320.1"/>
    </source>
</evidence>
<evidence type="ECO:0000313" key="2">
    <source>
        <dbReference type="Proteomes" id="UP000633509"/>
    </source>
</evidence>
<dbReference type="PANTHER" id="PTHR38436">
    <property type="entry name" value="POLYKETIDE CYCLASE SNOAL-LIKE DOMAIN"/>
    <property type="match status" value="1"/>
</dbReference>
<dbReference type="RefSeq" id="WP_225963871.1">
    <property type="nucleotide sequence ID" value="NZ_JADBEK010000001.1"/>
</dbReference>
<dbReference type="InterPro" id="IPR009959">
    <property type="entry name" value="Cyclase_SnoaL-like"/>
</dbReference>
<dbReference type="Proteomes" id="UP000633509">
    <property type="component" value="Unassembled WGS sequence"/>
</dbReference>